<reference evidence="2 3" key="1">
    <citation type="journal article" date="2014" name="Genome Announc.">
        <title>Draft Genome Sequence of Lutibaculum baratangense Strain AMV1T, Isolated from a Mud Volcano in Andamans, India.</title>
        <authorList>
            <person name="Singh A."/>
            <person name="Sreenivas A."/>
            <person name="Sathyanarayana Reddy G."/>
            <person name="Pinnaka A.K."/>
            <person name="Shivaji S."/>
        </authorList>
    </citation>
    <scope>NUCLEOTIDE SEQUENCE [LARGE SCALE GENOMIC DNA]</scope>
    <source>
        <strain evidence="2 3">AMV1</strain>
    </source>
</reference>
<evidence type="ECO:0000256" key="1">
    <source>
        <dbReference type="SAM" id="SignalP"/>
    </source>
</evidence>
<organism evidence="2 3">
    <name type="scientific">Lutibaculum baratangense AMV1</name>
    <dbReference type="NCBI Taxonomy" id="631454"/>
    <lineage>
        <taxon>Bacteria</taxon>
        <taxon>Pseudomonadati</taxon>
        <taxon>Pseudomonadota</taxon>
        <taxon>Alphaproteobacteria</taxon>
        <taxon>Hyphomicrobiales</taxon>
        <taxon>Tepidamorphaceae</taxon>
        <taxon>Lutibaculum</taxon>
    </lineage>
</organism>
<evidence type="ECO:0000313" key="2">
    <source>
        <dbReference type="EMBL" id="ESR22662.1"/>
    </source>
</evidence>
<dbReference type="AlphaFoldDB" id="V4QSA9"/>
<comment type="caution">
    <text evidence="2">The sequence shown here is derived from an EMBL/GenBank/DDBJ whole genome shotgun (WGS) entry which is preliminary data.</text>
</comment>
<dbReference type="Proteomes" id="UP000017819">
    <property type="component" value="Unassembled WGS sequence"/>
</dbReference>
<dbReference type="OrthoDB" id="344729at2"/>
<dbReference type="EMBL" id="AWXZ01000040">
    <property type="protein sequence ID" value="ESR22662.1"/>
    <property type="molecule type" value="Genomic_DNA"/>
</dbReference>
<feature type="signal peptide" evidence="1">
    <location>
        <begin position="1"/>
        <end position="19"/>
    </location>
</feature>
<sequence length="165" mass="17581">MYCLARVLVLAALIGLAHAPEGRAGLAPDIVGGAYSGFAIGGHDPVSYFAGRATTGSADHQAMWGGVGWRFVNEGNREAFLRDPEVYVPAFGGHCATALARGERVEGDPRLFALHRGRVYLFHSAEARARFLKEPDRMAASARAGWARVAPHAPAELSPAAFPTR</sequence>
<gene>
    <name evidence="2" type="ORF">N177_3799</name>
</gene>
<evidence type="ECO:0008006" key="4">
    <source>
        <dbReference type="Google" id="ProtNLM"/>
    </source>
</evidence>
<keyword evidence="1" id="KW-0732">Signal</keyword>
<feature type="chain" id="PRO_5004726056" description="YHS domain-containing protein" evidence="1">
    <location>
        <begin position="20"/>
        <end position="165"/>
    </location>
</feature>
<dbReference type="STRING" id="631454.N177_3799"/>
<dbReference type="eggNOG" id="COG3350">
    <property type="taxonomic scope" value="Bacteria"/>
</dbReference>
<evidence type="ECO:0000313" key="3">
    <source>
        <dbReference type="Proteomes" id="UP000017819"/>
    </source>
</evidence>
<accession>V4QSA9</accession>
<dbReference type="NCBIfam" id="NF041384">
    <property type="entry name" value="YHS_seleno_dom"/>
    <property type="match status" value="1"/>
</dbReference>
<dbReference type="RefSeq" id="WP_023433908.1">
    <property type="nucleotide sequence ID" value="NZ_AWXZ01000040.1"/>
</dbReference>
<keyword evidence="3" id="KW-1185">Reference proteome</keyword>
<proteinExistence type="predicted"/>
<name>V4QSA9_9HYPH</name>
<protein>
    <recommendedName>
        <fullName evidence="4">YHS domain-containing protein</fullName>
    </recommendedName>
</protein>